<accession>A0A383C3H9</accession>
<feature type="region of interest" description="Disordered" evidence="1">
    <location>
        <begin position="1"/>
        <end position="25"/>
    </location>
</feature>
<reference evidence="2" key="1">
    <citation type="submission" date="2018-05" db="EMBL/GenBank/DDBJ databases">
        <authorList>
            <person name="Lanie J.A."/>
            <person name="Ng W.-L."/>
            <person name="Kazmierczak K.M."/>
            <person name="Andrzejewski T.M."/>
            <person name="Davidsen T.M."/>
            <person name="Wayne K.J."/>
            <person name="Tettelin H."/>
            <person name="Glass J.I."/>
            <person name="Rusch D."/>
            <person name="Podicherti R."/>
            <person name="Tsui H.-C.T."/>
            <person name="Winkler M.E."/>
        </authorList>
    </citation>
    <scope>NUCLEOTIDE SEQUENCE</scope>
</reference>
<dbReference type="AlphaFoldDB" id="A0A383C3H9"/>
<gene>
    <name evidence="2" type="ORF">METZ01_LOCUS479424</name>
</gene>
<name>A0A383C3H9_9ZZZZ</name>
<feature type="compositionally biased region" description="Polar residues" evidence="1">
    <location>
        <begin position="1"/>
        <end position="18"/>
    </location>
</feature>
<protein>
    <submittedName>
        <fullName evidence="2">Uncharacterized protein</fullName>
    </submittedName>
</protein>
<proteinExistence type="predicted"/>
<evidence type="ECO:0000256" key="1">
    <source>
        <dbReference type="SAM" id="MobiDB-lite"/>
    </source>
</evidence>
<feature type="non-terminal residue" evidence="2">
    <location>
        <position position="46"/>
    </location>
</feature>
<organism evidence="2">
    <name type="scientific">marine metagenome</name>
    <dbReference type="NCBI Taxonomy" id="408172"/>
    <lineage>
        <taxon>unclassified sequences</taxon>
        <taxon>metagenomes</taxon>
        <taxon>ecological metagenomes</taxon>
    </lineage>
</organism>
<evidence type="ECO:0000313" key="2">
    <source>
        <dbReference type="EMBL" id="SVE26570.1"/>
    </source>
</evidence>
<dbReference type="EMBL" id="UINC01205408">
    <property type="protein sequence ID" value="SVE26570.1"/>
    <property type="molecule type" value="Genomic_DNA"/>
</dbReference>
<sequence>MNMSAITNRPNQLSTSAESAGDVIGPHCPPLLTTLLSIRNQQSRRR</sequence>